<gene>
    <name evidence="1" type="ORF">FHS00_002701</name>
</gene>
<dbReference type="PANTHER" id="PTHR43179:SF7">
    <property type="entry name" value="RHAMNOSYLTRANSFERASE WBBL"/>
    <property type="match status" value="1"/>
</dbReference>
<protein>
    <recommendedName>
        <fullName evidence="3">Glycosyltransferase 2-like domain-containing protein</fullName>
    </recommendedName>
</protein>
<dbReference type="InterPro" id="IPR029044">
    <property type="entry name" value="Nucleotide-diphossugar_trans"/>
</dbReference>
<sequence>MTRLLTVILNWRTPDMTLRAARSALVAMQEISGEILIVDNDSGDGSEERMREGIAANGWSERVRLIQSGHNGGFGAGNNVGIRAGFADGGRPDFVYILNSDAFPEPEAIAALLAHMDAHPNVGLAGSLVNDPDGTLHLAAFRFPSLLSEIEGPLRFGPVSRLLARYRVWMDVPAHTGPVDWVSGASLMIRSELLDEIGFFDETFFLYFEETDLCRRARDAGFETHFVRESRVEHIGSVSTGMGDWARVPQYWFDSRRHYFRKHHGAAGAVAATMLHAAAAGLHRLRCRLMGRDPGDPPHYLRDLLRHELRHWRRANRGEAPA</sequence>
<dbReference type="Pfam" id="PF13641">
    <property type="entry name" value="Glyco_tranf_2_3"/>
    <property type="match status" value="1"/>
</dbReference>
<organism evidence="1 2">
    <name type="scientific">Limimaricola variabilis</name>
    <dbReference type="NCBI Taxonomy" id="1492771"/>
    <lineage>
        <taxon>Bacteria</taxon>
        <taxon>Pseudomonadati</taxon>
        <taxon>Pseudomonadota</taxon>
        <taxon>Alphaproteobacteria</taxon>
        <taxon>Rhodobacterales</taxon>
        <taxon>Paracoccaceae</taxon>
        <taxon>Limimaricola</taxon>
    </lineage>
</organism>
<name>A0ABR6HRD6_9RHOB</name>
<evidence type="ECO:0008006" key="3">
    <source>
        <dbReference type="Google" id="ProtNLM"/>
    </source>
</evidence>
<dbReference type="SUPFAM" id="SSF53448">
    <property type="entry name" value="Nucleotide-diphospho-sugar transferases"/>
    <property type="match status" value="1"/>
</dbReference>
<dbReference type="PANTHER" id="PTHR43179">
    <property type="entry name" value="RHAMNOSYLTRANSFERASE WBBL"/>
    <property type="match status" value="1"/>
</dbReference>
<dbReference type="CDD" id="cd04186">
    <property type="entry name" value="GT_2_like_c"/>
    <property type="match status" value="1"/>
</dbReference>
<proteinExistence type="predicted"/>
<keyword evidence="2" id="KW-1185">Reference proteome</keyword>
<comment type="caution">
    <text evidence="1">The sequence shown here is derived from an EMBL/GenBank/DDBJ whole genome shotgun (WGS) entry which is preliminary data.</text>
</comment>
<dbReference type="EMBL" id="JACIBX010000011">
    <property type="protein sequence ID" value="MBB3713100.1"/>
    <property type="molecule type" value="Genomic_DNA"/>
</dbReference>
<dbReference type="Proteomes" id="UP000576152">
    <property type="component" value="Unassembled WGS sequence"/>
</dbReference>
<evidence type="ECO:0000313" key="1">
    <source>
        <dbReference type="EMBL" id="MBB3713100.1"/>
    </source>
</evidence>
<dbReference type="RefSeq" id="WP_183474597.1">
    <property type="nucleotide sequence ID" value="NZ_JACIBX010000011.1"/>
</dbReference>
<evidence type="ECO:0000313" key="2">
    <source>
        <dbReference type="Proteomes" id="UP000576152"/>
    </source>
</evidence>
<dbReference type="Gene3D" id="3.90.550.10">
    <property type="entry name" value="Spore Coat Polysaccharide Biosynthesis Protein SpsA, Chain A"/>
    <property type="match status" value="1"/>
</dbReference>
<reference evidence="1 2" key="1">
    <citation type="submission" date="2020-08" db="EMBL/GenBank/DDBJ databases">
        <title>Genomic Encyclopedia of Type Strains, Phase III (KMG-III): the genomes of soil and plant-associated and newly described type strains.</title>
        <authorList>
            <person name="Whitman W."/>
        </authorList>
    </citation>
    <scope>NUCLEOTIDE SEQUENCE [LARGE SCALE GENOMIC DNA]</scope>
    <source>
        <strain evidence="1 2">CECT 8572</strain>
    </source>
</reference>
<accession>A0ABR6HRD6</accession>